<name>A0ABS2SSY3_9BACI</name>
<keyword evidence="1" id="KW-0472">Membrane</keyword>
<accession>A0ABS2SSY3</accession>
<evidence type="ECO:0000256" key="1">
    <source>
        <dbReference type="SAM" id="Phobius"/>
    </source>
</evidence>
<evidence type="ECO:0000313" key="3">
    <source>
        <dbReference type="Proteomes" id="UP001179280"/>
    </source>
</evidence>
<keyword evidence="3" id="KW-1185">Reference proteome</keyword>
<comment type="caution">
    <text evidence="2">The sequence shown here is derived from an EMBL/GenBank/DDBJ whole genome shotgun (WGS) entry which is preliminary data.</text>
</comment>
<feature type="transmembrane region" description="Helical" evidence="1">
    <location>
        <begin position="81"/>
        <end position="100"/>
    </location>
</feature>
<dbReference type="Proteomes" id="UP001179280">
    <property type="component" value="Unassembled WGS sequence"/>
</dbReference>
<feature type="transmembrane region" description="Helical" evidence="1">
    <location>
        <begin position="150"/>
        <end position="171"/>
    </location>
</feature>
<reference evidence="2" key="1">
    <citation type="submission" date="2021-01" db="EMBL/GenBank/DDBJ databases">
        <title>Genomic Encyclopedia of Type Strains, Phase IV (KMG-IV): sequencing the most valuable type-strain genomes for metagenomic binning, comparative biology and taxonomic classification.</title>
        <authorList>
            <person name="Goeker M."/>
        </authorList>
    </citation>
    <scope>NUCLEOTIDE SEQUENCE</scope>
    <source>
        <strain evidence="2">DSM 21943</strain>
    </source>
</reference>
<sequence>MEMNGLMGGIYRVAEWIMRLALLNLLWLGFTIAGLIAGGLFPATQAAFAISRQWIRGETELPIFKTFLTYFKKDYWKVQRLGLCLTAIGFILLIDLLFVYNHTNPYIAMLSLPLLLLSILYVLTFFYSFTVFVHYELTIGKLLKHAVLHAVVRPFLSVGMLVSLLAAYYLMFQFPGVLPFFGVSIPIFLLMWFSHSGFIRNEERQRSQAEAA</sequence>
<organism evidence="2 3">
    <name type="scientific">Shouchella xiaoxiensis</name>
    <dbReference type="NCBI Taxonomy" id="766895"/>
    <lineage>
        <taxon>Bacteria</taxon>
        <taxon>Bacillati</taxon>
        <taxon>Bacillota</taxon>
        <taxon>Bacilli</taxon>
        <taxon>Bacillales</taxon>
        <taxon>Bacillaceae</taxon>
        <taxon>Shouchella</taxon>
    </lineage>
</organism>
<dbReference type="RefSeq" id="WP_051990955.1">
    <property type="nucleotide sequence ID" value="NZ_JAFBCV010000005.1"/>
</dbReference>
<dbReference type="InterPro" id="IPR006938">
    <property type="entry name" value="DUF624"/>
</dbReference>
<keyword evidence="1" id="KW-1133">Transmembrane helix</keyword>
<evidence type="ECO:0000313" key="2">
    <source>
        <dbReference type="EMBL" id="MBM7838643.1"/>
    </source>
</evidence>
<feature type="transmembrane region" description="Helical" evidence="1">
    <location>
        <begin position="177"/>
        <end position="198"/>
    </location>
</feature>
<keyword evidence="1" id="KW-0812">Transmembrane</keyword>
<feature type="transmembrane region" description="Helical" evidence="1">
    <location>
        <begin position="20"/>
        <end position="43"/>
    </location>
</feature>
<feature type="transmembrane region" description="Helical" evidence="1">
    <location>
        <begin position="106"/>
        <end position="129"/>
    </location>
</feature>
<protein>
    <submittedName>
        <fullName evidence="2">Membrane protein YesL</fullName>
    </submittedName>
</protein>
<dbReference type="EMBL" id="JAFBCV010000005">
    <property type="protein sequence ID" value="MBM7838643.1"/>
    <property type="molecule type" value="Genomic_DNA"/>
</dbReference>
<proteinExistence type="predicted"/>
<dbReference type="Pfam" id="PF04854">
    <property type="entry name" value="DUF624"/>
    <property type="match status" value="1"/>
</dbReference>
<gene>
    <name evidence="2" type="ORF">JOC54_001902</name>
</gene>